<dbReference type="SUPFAM" id="SSF50341">
    <property type="entry name" value="CheW-like"/>
    <property type="match status" value="1"/>
</dbReference>
<name>A0ABM8X2Z0_9BURK</name>
<dbReference type="EMBL" id="CAJZAH010000002">
    <property type="protein sequence ID" value="CAG9174266.1"/>
    <property type="molecule type" value="Genomic_DNA"/>
</dbReference>
<dbReference type="InterPro" id="IPR002545">
    <property type="entry name" value="CheW-lke_dom"/>
</dbReference>
<organism evidence="3 4">
    <name type="scientific">Cupriavidus respiraculi</name>
    <dbReference type="NCBI Taxonomy" id="195930"/>
    <lineage>
        <taxon>Bacteria</taxon>
        <taxon>Pseudomonadati</taxon>
        <taxon>Pseudomonadota</taxon>
        <taxon>Betaproteobacteria</taxon>
        <taxon>Burkholderiales</taxon>
        <taxon>Burkholderiaceae</taxon>
        <taxon>Cupriavidus</taxon>
    </lineage>
</organism>
<feature type="domain" description="CheW-like" evidence="2">
    <location>
        <begin position="35"/>
        <end position="186"/>
    </location>
</feature>
<gene>
    <name evidence="3" type="ORF">LMG21510_02502</name>
</gene>
<evidence type="ECO:0000256" key="1">
    <source>
        <dbReference type="SAM" id="MobiDB-lite"/>
    </source>
</evidence>
<evidence type="ECO:0000313" key="3">
    <source>
        <dbReference type="EMBL" id="CAG9174266.1"/>
    </source>
</evidence>
<dbReference type="Proteomes" id="UP000721236">
    <property type="component" value="Unassembled WGS sequence"/>
</dbReference>
<dbReference type="Gene3D" id="2.40.50.180">
    <property type="entry name" value="CheA-289, Domain 4"/>
    <property type="match status" value="1"/>
</dbReference>
<evidence type="ECO:0000313" key="4">
    <source>
        <dbReference type="Proteomes" id="UP000721236"/>
    </source>
</evidence>
<evidence type="ECO:0000259" key="2">
    <source>
        <dbReference type="PROSITE" id="PS50851"/>
    </source>
</evidence>
<keyword evidence="4" id="KW-1185">Reference proteome</keyword>
<proteinExistence type="predicted"/>
<comment type="caution">
    <text evidence="3">The sequence shown here is derived from an EMBL/GenBank/DDBJ whole genome shotgun (WGS) entry which is preliminary data.</text>
</comment>
<reference evidence="3 4" key="1">
    <citation type="submission" date="2021-08" db="EMBL/GenBank/DDBJ databases">
        <authorList>
            <person name="Peeters C."/>
        </authorList>
    </citation>
    <scope>NUCLEOTIDE SEQUENCE [LARGE SCALE GENOMIC DNA]</scope>
    <source>
        <strain evidence="3 4">LMG 21510</strain>
    </source>
</reference>
<dbReference type="InterPro" id="IPR036061">
    <property type="entry name" value="CheW-like_dom_sf"/>
</dbReference>
<accession>A0ABM8X2Z0</accession>
<dbReference type="RefSeq" id="WP_224042066.1">
    <property type="nucleotide sequence ID" value="NZ_CAJZAH010000002.1"/>
</dbReference>
<dbReference type="PROSITE" id="PS50851">
    <property type="entry name" value="CHEW"/>
    <property type="match status" value="1"/>
</dbReference>
<dbReference type="Pfam" id="PF01584">
    <property type="entry name" value="CheW"/>
    <property type="match status" value="1"/>
</dbReference>
<dbReference type="SMART" id="SM00260">
    <property type="entry name" value="CheW"/>
    <property type="match status" value="1"/>
</dbReference>
<protein>
    <recommendedName>
        <fullName evidence="2">CheW-like domain-containing protein</fullName>
    </recommendedName>
</protein>
<sequence length="198" mass="21678">MTAPRQDIRARQTRLQDYQAMLARKLREARSLPAADSYLGLQIGQRHWLLPLADTGEVLEMRQPSRVPLTQAWYAGLVNARGNLLGVIDFGLFCGEGATPVLPGSKIVVLSRQVERACGILATRVVGLRHAADLAEPVQDGEGGPPGQYRDTAGSGLEWEGPRLADRDGRHWQVLDVRRLLDAPPFLQVSRHGAPHAA</sequence>
<feature type="region of interest" description="Disordered" evidence="1">
    <location>
        <begin position="136"/>
        <end position="162"/>
    </location>
</feature>